<name>A0A0H5DTK7_9BACT</name>
<dbReference type="EMBL" id="CWGJ01000026">
    <property type="protein sequence ID" value="CRX39194.1"/>
    <property type="molecule type" value="Genomic_DNA"/>
</dbReference>
<organism evidence="2 3">
    <name type="scientific">Estrella lausannensis</name>
    <dbReference type="NCBI Taxonomy" id="483423"/>
    <lineage>
        <taxon>Bacteria</taxon>
        <taxon>Pseudomonadati</taxon>
        <taxon>Chlamydiota</taxon>
        <taxon>Chlamydiia</taxon>
        <taxon>Parachlamydiales</taxon>
        <taxon>Candidatus Criblamydiaceae</taxon>
        <taxon>Estrella</taxon>
    </lineage>
</organism>
<feature type="domain" description="Abortive infection protein-like C-terminal" evidence="1">
    <location>
        <begin position="189"/>
        <end position="261"/>
    </location>
</feature>
<accession>A0A0H5DTK7</accession>
<gene>
    <name evidence="2" type="ORF">ELAC_1869</name>
</gene>
<keyword evidence="3" id="KW-1185">Reference proteome</keyword>
<dbReference type="RefSeq" id="WP_098039059.1">
    <property type="nucleotide sequence ID" value="NZ_CWGJ01000026.1"/>
</dbReference>
<protein>
    <recommendedName>
        <fullName evidence="1">Abortive infection protein-like C-terminal domain-containing protein</fullName>
    </recommendedName>
</protein>
<dbReference type="Proteomes" id="UP000220251">
    <property type="component" value="Unassembled WGS sequence"/>
</dbReference>
<proteinExistence type="predicted"/>
<reference evidence="3" key="1">
    <citation type="submission" date="2015-06" db="EMBL/GenBank/DDBJ databases">
        <authorList>
            <person name="Bertelli C."/>
        </authorList>
    </citation>
    <scope>NUCLEOTIDE SEQUENCE [LARGE SCALE GENOMIC DNA]</scope>
    <source>
        <strain evidence="3">CRIB-30</strain>
    </source>
</reference>
<dbReference type="OrthoDB" id="7021751at2"/>
<evidence type="ECO:0000313" key="3">
    <source>
        <dbReference type="Proteomes" id="UP000220251"/>
    </source>
</evidence>
<sequence>MKISAASKKKLADIILENPYRTGKELVDLFNDFREDKDVYGHGFSSRKDYVKCKIDELNGSEKLRMLIEEIFHLSHFDSFLASLKEVTQNFNVFLVKDGYILQIVETDRGIGGKVKHTDSGLIDIKNAPISHEFINEQINKCREKLTLPQPDIDGAITNARSLAESIMEFILKELDVDVPDCKGDLISLYKAVKRQLNLDYHKDMEDTLKQVATGLSSIVAGVAGLSNQLSDRHARKYKPLLFHAKLAINASFTLCDFLLDSLERKKYRLIP</sequence>
<evidence type="ECO:0000259" key="1">
    <source>
        <dbReference type="Pfam" id="PF14355"/>
    </source>
</evidence>
<dbReference type="AlphaFoldDB" id="A0A0H5DTK7"/>
<evidence type="ECO:0000313" key="2">
    <source>
        <dbReference type="EMBL" id="CRX39194.1"/>
    </source>
</evidence>
<dbReference type="Pfam" id="PF14355">
    <property type="entry name" value="Abi_C"/>
    <property type="match status" value="1"/>
</dbReference>
<dbReference type="InterPro" id="IPR026001">
    <property type="entry name" value="Abi-like_C"/>
</dbReference>